<reference evidence="3" key="3">
    <citation type="submission" date="2025-09" db="UniProtKB">
        <authorList>
            <consortium name="Ensembl"/>
        </authorList>
    </citation>
    <scope>IDENTIFICATION</scope>
</reference>
<protein>
    <submittedName>
        <fullName evidence="3">Uncharacterized protein</fullName>
    </submittedName>
</protein>
<sequence length="84" mass="8750">ASPYTPHTYLVVVALVIMHVQYAIELRVSPQAEGGLSPQAGYRPGGSTMTDRPGGSTMTDRPGGSTMTDRPGGSTMTDRPGGSR</sequence>
<keyword evidence="4" id="KW-1185">Reference proteome</keyword>
<dbReference type="AlphaFoldDB" id="A0AAZ3S948"/>
<organism evidence="3 4">
    <name type="scientific">Oncorhynchus tshawytscha</name>
    <name type="common">Chinook salmon</name>
    <name type="synonym">Salmo tshawytscha</name>
    <dbReference type="NCBI Taxonomy" id="74940"/>
    <lineage>
        <taxon>Eukaryota</taxon>
        <taxon>Metazoa</taxon>
        <taxon>Chordata</taxon>
        <taxon>Craniata</taxon>
        <taxon>Vertebrata</taxon>
        <taxon>Euteleostomi</taxon>
        <taxon>Actinopterygii</taxon>
        <taxon>Neopterygii</taxon>
        <taxon>Teleostei</taxon>
        <taxon>Protacanthopterygii</taxon>
        <taxon>Salmoniformes</taxon>
        <taxon>Salmonidae</taxon>
        <taxon>Salmoninae</taxon>
        <taxon>Oncorhynchus</taxon>
    </lineage>
</organism>
<accession>A0AAZ3S948</accession>
<keyword evidence="2" id="KW-0732">Signal</keyword>
<evidence type="ECO:0000256" key="2">
    <source>
        <dbReference type="SAM" id="SignalP"/>
    </source>
</evidence>
<feature type="region of interest" description="Disordered" evidence="1">
    <location>
        <begin position="28"/>
        <end position="84"/>
    </location>
</feature>
<feature type="signal peptide" evidence="2">
    <location>
        <begin position="1"/>
        <end position="23"/>
    </location>
</feature>
<evidence type="ECO:0000313" key="3">
    <source>
        <dbReference type="Ensembl" id="ENSOTSP00005149645.1"/>
    </source>
</evidence>
<reference evidence="3" key="2">
    <citation type="submission" date="2025-08" db="UniProtKB">
        <authorList>
            <consortium name="Ensembl"/>
        </authorList>
    </citation>
    <scope>IDENTIFICATION</scope>
</reference>
<dbReference type="Ensembl" id="ENSOTST00005120627.1">
    <property type="protein sequence ID" value="ENSOTSP00005149645.1"/>
    <property type="gene ID" value="ENSOTSG00005049267.1"/>
</dbReference>
<dbReference type="Proteomes" id="UP000694402">
    <property type="component" value="Unassembled WGS sequence"/>
</dbReference>
<evidence type="ECO:0000313" key="4">
    <source>
        <dbReference type="Proteomes" id="UP000694402"/>
    </source>
</evidence>
<feature type="chain" id="PRO_5044343794" evidence="2">
    <location>
        <begin position="24"/>
        <end position="84"/>
    </location>
</feature>
<evidence type="ECO:0000256" key="1">
    <source>
        <dbReference type="SAM" id="MobiDB-lite"/>
    </source>
</evidence>
<proteinExistence type="predicted"/>
<reference evidence="4" key="1">
    <citation type="journal article" date="2018" name="PLoS ONE">
        <title>Chinook salmon (Oncorhynchus tshawytscha) genome and transcriptome.</title>
        <authorList>
            <person name="Christensen K.A."/>
            <person name="Leong J.S."/>
            <person name="Sakhrani D."/>
            <person name="Biagi C.A."/>
            <person name="Minkley D.R."/>
            <person name="Withler R.E."/>
            <person name="Rondeau E.B."/>
            <person name="Koop B.F."/>
            <person name="Devlin R.H."/>
        </authorList>
    </citation>
    <scope>NUCLEOTIDE SEQUENCE [LARGE SCALE GENOMIC DNA]</scope>
</reference>
<name>A0AAZ3S948_ONCTS</name>